<gene>
    <name evidence="1" type="ORF">PPRIM_AZ9-3.1.T0200216</name>
</gene>
<protein>
    <submittedName>
        <fullName evidence="1">Uncharacterized protein</fullName>
    </submittedName>
</protein>
<dbReference type="EMBL" id="CAJJDM010000017">
    <property type="protein sequence ID" value="CAD8053213.1"/>
    <property type="molecule type" value="Genomic_DNA"/>
</dbReference>
<sequence>MSQGRNNNQPFNLGSNASEFDQQFLFQSNQQLLHMFTPEMQQYLLRQLLNPNLLQCINQNQQLKDYFQPSNLLSKDNYAFHTYNISYIYMFV</sequence>
<reference evidence="1" key="1">
    <citation type="submission" date="2021-01" db="EMBL/GenBank/DDBJ databases">
        <authorList>
            <consortium name="Genoscope - CEA"/>
            <person name="William W."/>
        </authorList>
    </citation>
    <scope>NUCLEOTIDE SEQUENCE</scope>
</reference>
<comment type="caution">
    <text evidence="1">The sequence shown here is derived from an EMBL/GenBank/DDBJ whole genome shotgun (WGS) entry which is preliminary data.</text>
</comment>
<accession>A0A8S1KG50</accession>
<dbReference type="AlphaFoldDB" id="A0A8S1KG50"/>
<dbReference type="Proteomes" id="UP000688137">
    <property type="component" value="Unassembled WGS sequence"/>
</dbReference>
<evidence type="ECO:0000313" key="2">
    <source>
        <dbReference type="Proteomes" id="UP000688137"/>
    </source>
</evidence>
<keyword evidence="2" id="KW-1185">Reference proteome</keyword>
<proteinExistence type="predicted"/>
<organism evidence="1 2">
    <name type="scientific">Paramecium primaurelia</name>
    <dbReference type="NCBI Taxonomy" id="5886"/>
    <lineage>
        <taxon>Eukaryota</taxon>
        <taxon>Sar</taxon>
        <taxon>Alveolata</taxon>
        <taxon>Ciliophora</taxon>
        <taxon>Intramacronucleata</taxon>
        <taxon>Oligohymenophorea</taxon>
        <taxon>Peniculida</taxon>
        <taxon>Parameciidae</taxon>
        <taxon>Paramecium</taxon>
    </lineage>
</organism>
<evidence type="ECO:0000313" key="1">
    <source>
        <dbReference type="EMBL" id="CAD8053213.1"/>
    </source>
</evidence>
<name>A0A8S1KG50_PARPR</name>